<evidence type="ECO:0000256" key="15">
    <source>
        <dbReference type="ARBA" id="ARBA00023172"/>
    </source>
</evidence>
<keyword evidence="13" id="KW-0239">DNA-directed DNA polymerase</keyword>
<keyword evidence="12" id="KW-0695">RNA-directed DNA polymerase</keyword>
<dbReference type="InterPro" id="IPR012337">
    <property type="entry name" value="RNaseH-like_sf"/>
</dbReference>
<dbReference type="InterPro" id="IPR036397">
    <property type="entry name" value="RNaseH_sf"/>
</dbReference>
<evidence type="ECO:0000259" key="16">
    <source>
        <dbReference type="PROSITE" id="PS50994"/>
    </source>
</evidence>
<keyword evidence="18" id="KW-1185">Reference proteome</keyword>
<feature type="domain" description="Integrase catalytic" evidence="16">
    <location>
        <begin position="161"/>
        <end position="258"/>
    </location>
</feature>
<keyword evidence="8" id="KW-0378">Hydrolase</keyword>
<evidence type="ECO:0000256" key="4">
    <source>
        <dbReference type="ARBA" id="ARBA00022722"/>
    </source>
</evidence>
<keyword evidence="4" id="KW-0540">Nuclease</keyword>
<evidence type="ECO:0000256" key="3">
    <source>
        <dbReference type="ARBA" id="ARBA00022670"/>
    </source>
</evidence>
<protein>
    <recommendedName>
        <fullName evidence="16">Integrase catalytic domain-containing protein</fullName>
    </recommendedName>
</protein>
<dbReference type="PANTHER" id="PTHR42648:SF11">
    <property type="entry name" value="TRANSPOSON TY4-P GAG-POL POLYPROTEIN"/>
    <property type="match status" value="1"/>
</dbReference>
<evidence type="ECO:0000256" key="14">
    <source>
        <dbReference type="ARBA" id="ARBA00023113"/>
    </source>
</evidence>
<evidence type="ECO:0000256" key="8">
    <source>
        <dbReference type="ARBA" id="ARBA00022801"/>
    </source>
</evidence>
<dbReference type="InterPro" id="IPR054722">
    <property type="entry name" value="PolX-like_BBD"/>
</dbReference>
<dbReference type="InterPro" id="IPR039537">
    <property type="entry name" value="Retrotran_Ty1/copia-like"/>
</dbReference>
<dbReference type="InterPro" id="IPR001584">
    <property type="entry name" value="Integrase_cat-core"/>
</dbReference>
<evidence type="ECO:0000256" key="1">
    <source>
        <dbReference type="ARBA" id="ARBA00002180"/>
    </source>
</evidence>
<dbReference type="Gene3D" id="3.30.420.10">
    <property type="entry name" value="Ribonuclease H-like superfamily/Ribonuclease H"/>
    <property type="match status" value="1"/>
</dbReference>
<dbReference type="Proteomes" id="UP001235939">
    <property type="component" value="Chromosome 13"/>
</dbReference>
<keyword evidence="10" id="KW-0460">Magnesium</keyword>
<proteinExistence type="predicted"/>
<keyword evidence="2" id="KW-1188">Viral release from host cell</keyword>
<gene>
    <name evidence="17" type="ORF">LAZ67_13000260</name>
</gene>
<keyword evidence="3" id="KW-0645">Protease</keyword>
<dbReference type="EMBL" id="CP092875">
    <property type="protein sequence ID" value="UYV75435.1"/>
    <property type="molecule type" value="Genomic_DNA"/>
</dbReference>
<evidence type="ECO:0000256" key="10">
    <source>
        <dbReference type="ARBA" id="ARBA00022842"/>
    </source>
</evidence>
<keyword evidence="7" id="KW-0255">Endonuclease</keyword>
<evidence type="ECO:0000256" key="9">
    <source>
        <dbReference type="ARBA" id="ARBA00022840"/>
    </source>
</evidence>
<keyword evidence="14" id="KW-0917">Virion maturation</keyword>
<dbReference type="Pfam" id="PF22936">
    <property type="entry name" value="Pol_BBD"/>
    <property type="match status" value="1"/>
</dbReference>
<evidence type="ECO:0000256" key="6">
    <source>
        <dbReference type="ARBA" id="ARBA00022741"/>
    </source>
</evidence>
<dbReference type="Pfam" id="PF00665">
    <property type="entry name" value="rve"/>
    <property type="match status" value="1"/>
</dbReference>
<evidence type="ECO:0000313" key="18">
    <source>
        <dbReference type="Proteomes" id="UP001235939"/>
    </source>
</evidence>
<keyword evidence="13" id="KW-0808">Transferase</keyword>
<comment type="function">
    <text evidence="1">The aspartyl protease (PR) mediates the proteolytic cleavages of the Gag and Gag-Pol polyproteins after assembly of the VLP.</text>
</comment>
<evidence type="ECO:0000256" key="7">
    <source>
        <dbReference type="ARBA" id="ARBA00022759"/>
    </source>
</evidence>
<keyword evidence="15" id="KW-0233">DNA recombination</keyword>
<keyword evidence="5" id="KW-0479">Metal-binding</keyword>
<evidence type="ECO:0000256" key="11">
    <source>
        <dbReference type="ARBA" id="ARBA00022908"/>
    </source>
</evidence>
<keyword evidence="9" id="KW-0067">ATP-binding</keyword>
<evidence type="ECO:0000256" key="13">
    <source>
        <dbReference type="ARBA" id="ARBA00022932"/>
    </source>
</evidence>
<dbReference type="PANTHER" id="PTHR42648">
    <property type="entry name" value="TRANSPOSASE, PUTATIVE-RELATED"/>
    <property type="match status" value="1"/>
</dbReference>
<evidence type="ECO:0000256" key="2">
    <source>
        <dbReference type="ARBA" id="ARBA00022612"/>
    </source>
</evidence>
<reference evidence="17 18" key="1">
    <citation type="submission" date="2022-01" db="EMBL/GenBank/DDBJ databases">
        <title>A chromosomal length assembly of Cordylochernes scorpioides.</title>
        <authorList>
            <person name="Zeh D."/>
            <person name="Zeh J."/>
        </authorList>
    </citation>
    <scope>NUCLEOTIDE SEQUENCE [LARGE SCALE GENOMIC DNA]</scope>
    <source>
        <strain evidence="17">IN4F17</strain>
        <tissue evidence="17">Whole Body</tissue>
    </source>
</reference>
<evidence type="ECO:0000256" key="12">
    <source>
        <dbReference type="ARBA" id="ARBA00022918"/>
    </source>
</evidence>
<evidence type="ECO:0000313" key="17">
    <source>
        <dbReference type="EMBL" id="UYV75435.1"/>
    </source>
</evidence>
<keyword evidence="11" id="KW-0229">DNA integration</keyword>
<organism evidence="17 18">
    <name type="scientific">Cordylochernes scorpioides</name>
    <dbReference type="NCBI Taxonomy" id="51811"/>
    <lineage>
        <taxon>Eukaryota</taxon>
        <taxon>Metazoa</taxon>
        <taxon>Ecdysozoa</taxon>
        <taxon>Arthropoda</taxon>
        <taxon>Chelicerata</taxon>
        <taxon>Arachnida</taxon>
        <taxon>Pseudoscorpiones</taxon>
        <taxon>Cheliferoidea</taxon>
        <taxon>Chernetidae</taxon>
        <taxon>Cordylochernes</taxon>
    </lineage>
</organism>
<name>A0ABY6L7L5_9ARAC</name>
<dbReference type="SUPFAM" id="SSF53098">
    <property type="entry name" value="Ribonuclease H-like"/>
    <property type="match status" value="1"/>
</dbReference>
<keyword evidence="13" id="KW-0548">Nucleotidyltransferase</keyword>
<dbReference type="PROSITE" id="PS50994">
    <property type="entry name" value="INTEGRASE"/>
    <property type="match status" value="1"/>
</dbReference>
<sequence length="323" mass="37808">MPTKNENDPLSIIIYEYWSRKNKESLGYMILNMSPEIAVIYKGIKNARETWNSLKERFEGETEDKEIQDKPFLTLKRNMTLKATMPLKHKRKRTINVAENERRIKSLAKGTVRMKHMIQNEEENNIKLEVLFVPDLRTNLLSVPKIVQKGNEVTFNVKGAFIHSKEEKLHIDLCGPMKISTLGGSKYMLTVVDQYTRLFFIEFLRAKDETATRLKRLITRRENETDNGGEFINEDLYQFLTEKGIKHELTTPYSPRNANLPLKLWGEAANTAAYIHNLTPTKPKERKTPMELWTGRKPSVRHSNTFGCQAYYKIFHPKRHYIF</sequence>
<accession>A0ABY6L7L5</accession>
<keyword evidence="6" id="KW-0547">Nucleotide-binding</keyword>
<evidence type="ECO:0000256" key="5">
    <source>
        <dbReference type="ARBA" id="ARBA00022723"/>
    </source>
</evidence>